<dbReference type="Proteomes" id="UP000765845">
    <property type="component" value="Unassembled WGS sequence"/>
</dbReference>
<evidence type="ECO:0000259" key="7">
    <source>
        <dbReference type="PROSITE" id="PS00624"/>
    </source>
</evidence>
<feature type="domain" description="Glucose-methanol-choline oxidoreductase N-terminal" evidence="7">
    <location>
        <begin position="257"/>
        <end position="271"/>
    </location>
</feature>
<dbReference type="InterPro" id="IPR007867">
    <property type="entry name" value="GMC_OxRtase_C"/>
</dbReference>
<proteinExistence type="inferred from homology"/>
<dbReference type="SUPFAM" id="SSF54373">
    <property type="entry name" value="FAD-linked reductases, C-terminal domain"/>
    <property type="match status" value="1"/>
</dbReference>
<dbReference type="PROSITE" id="PS00624">
    <property type="entry name" value="GMC_OXRED_2"/>
    <property type="match status" value="1"/>
</dbReference>
<sequence>MHEFDYIIVGAGAAGCVLAHRLSEDPSVSVALLEAGGPDGNPLVHMPKGIGKLMTDPKHTWSYVAEPEESNGFQTDENWARGRVLGGSSSLNGLMYVRGQPSDFNEIAAQSSDDWAWPHIAAAYKALESHELGADDSRGDSGPLKVTLADRRTPLTEAMIEAGVSMGVPRLEDVNAPTDAPCIGYASRTIYQGRRQSAAVAFVHPYKDRANLKVFTHILVDRVEFEGDRACRVVAIDEKCGAAVEFNARREIIIAAGAMASPGILQRSGIGPKAVLDAAGIPLKVDSPDVGNKLIDHRGLIVQWKLNAPLSENREYVGLRLLKNVLQYFLNKSGPMSSGAYEVGAWFKSSDDVPRPDVQFLVAPFSFDLPSGREKLETFPGMSIIAYPLRPTSEGSIHIRSRDPRDPPILRPNYRSTESDRELMVKTVHLAREYARQPALKQFIEAETYPGNQCASDDDIIAAYDEYGTCGYHAVGSCRMGNDAASVVDPELRVRGVTGLRIMDTSIMPQIPSGNTNGPTMAMAWRAADIIRRGD</sequence>
<name>A0ABX1GAG6_9GAMM</name>
<accession>A0ABX1GAG6</accession>
<dbReference type="RefSeq" id="WP_168448689.1">
    <property type="nucleotide sequence ID" value="NZ_JAAWWK010000001.1"/>
</dbReference>
<evidence type="ECO:0000313" key="8">
    <source>
        <dbReference type="EMBL" id="NKI16154.1"/>
    </source>
</evidence>
<dbReference type="InterPro" id="IPR036188">
    <property type="entry name" value="FAD/NAD-bd_sf"/>
</dbReference>
<dbReference type="Pfam" id="PF00732">
    <property type="entry name" value="GMC_oxred_N"/>
    <property type="match status" value="1"/>
</dbReference>
<keyword evidence="3 5" id="KW-0285">Flavoprotein</keyword>
<organism evidence="8 9">
    <name type="scientific">Spongiibacter thalassae</name>
    <dbReference type="NCBI Taxonomy" id="2721624"/>
    <lineage>
        <taxon>Bacteria</taxon>
        <taxon>Pseudomonadati</taxon>
        <taxon>Pseudomonadota</taxon>
        <taxon>Gammaproteobacteria</taxon>
        <taxon>Cellvibrionales</taxon>
        <taxon>Spongiibacteraceae</taxon>
        <taxon>Spongiibacter</taxon>
    </lineage>
</organism>
<keyword evidence="9" id="KW-1185">Reference proteome</keyword>
<evidence type="ECO:0000256" key="1">
    <source>
        <dbReference type="ARBA" id="ARBA00001974"/>
    </source>
</evidence>
<dbReference type="EMBL" id="JAAWWK010000001">
    <property type="protein sequence ID" value="NKI16154.1"/>
    <property type="molecule type" value="Genomic_DNA"/>
</dbReference>
<dbReference type="Gene3D" id="3.30.560.10">
    <property type="entry name" value="Glucose Oxidase, domain 3"/>
    <property type="match status" value="1"/>
</dbReference>
<feature type="domain" description="Glucose-methanol-choline oxidoreductase N-terminal" evidence="6">
    <location>
        <begin position="82"/>
        <end position="105"/>
    </location>
</feature>
<dbReference type="InterPro" id="IPR012132">
    <property type="entry name" value="GMC_OxRdtase"/>
</dbReference>
<gene>
    <name evidence="8" type="ORF">HCU74_01855</name>
</gene>
<dbReference type="PANTHER" id="PTHR11552:SF147">
    <property type="entry name" value="CHOLINE DEHYDROGENASE, MITOCHONDRIAL"/>
    <property type="match status" value="1"/>
</dbReference>
<keyword evidence="4 5" id="KW-0274">FAD</keyword>
<evidence type="ECO:0000256" key="5">
    <source>
        <dbReference type="RuleBase" id="RU003968"/>
    </source>
</evidence>
<evidence type="ECO:0000256" key="3">
    <source>
        <dbReference type="ARBA" id="ARBA00022630"/>
    </source>
</evidence>
<dbReference type="PANTHER" id="PTHR11552">
    <property type="entry name" value="GLUCOSE-METHANOL-CHOLINE GMC OXIDOREDUCTASE"/>
    <property type="match status" value="1"/>
</dbReference>
<dbReference type="InterPro" id="IPR000172">
    <property type="entry name" value="GMC_OxRdtase_N"/>
</dbReference>
<comment type="caution">
    <text evidence="8">The sequence shown here is derived from an EMBL/GenBank/DDBJ whole genome shotgun (WGS) entry which is preliminary data.</text>
</comment>
<dbReference type="Gene3D" id="3.50.50.60">
    <property type="entry name" value="FAD/NAD(P)-binding domain"/>
    <property type="match status" value="1"/>
</dbReference>
<evidence type="ECO:0000259" key="6">
    <source>
        <dbReference type="PROSITE" id="PS00623"/>
    </source>
</evidence>
<dbReference type="PROSITE" id="PS00623">
    <property type="entry name" value="GMC_OXRED_1"/>
    <property type="match status" value="1"/>
</dbReference>
<comment type="similarity">
    <text evidence="2 5">Belongs to the GMC oxidoreductase family.</text>
</comment>
<dbReference type="SUPFAM" id="SSF51905">
    <property type="entry name" value="FAD/NAD(P)-binding domain"/>
    <property type="match status" value="1"/>
</dbReference>
<evidence type="ECO:0000256" key="2">
    <source>
        <dbReference type="ARBA" id="ARBA00010790"/>
    </source>
</evidence>
<reference evidence="8 9" key="1">
    <citation type="submission" date="2020-04" db="EMBL/GenBank/DDBJ databases">
        <authorList>
            <person name="Yoon J."/>
        </authorList>
    </citation>
    <scope>NUCLEOTIDE SEQUENCE [LARGE SCALE GENOMIC DNA]</scope>
    <source>
        <strain evidence="8 9">KMU-166</strain>
    </source>
</reference>
<evidence type="ECO:0000313" key="9">
    <source>
        <dbReference type="Proteomes" id="UP000765845"/>
    </source>
</evidence>
<dbReference type="Pfam" id="PF05199">
    <property type="entry name" value="GMC_oxred_C"/>
    <property type="match status" value="1"/>
</dbReference>
<comment type="cofactor">
    <cofactor evidence="1">
        <name>FAD</name>
        <dbReference type="ChEBI" id="CHEBI:57692"/>
    </cofactor>
</comment>
<evidence type="ECO:0000256" key="4">
    <source>
        <dbReference type="ARBA" id="ARBA00022827"/>
    </source>
</evidence>
<protein>
    <submittedName>
        <fullName evidence="8">NAD(P)-binding protein</fullName>
    </submittedName>
</protein>
<dbReference type="PIRSF" id="PIRSF000137">
    <property type="entry name" value="Alcohol_oxidase"/>
    <property type="match status" value="1"/>
</dbReference>